<proteinExistence type="predicted"/>
<dbReference type="RefSeq" id="WP_218642561.1">
    <property type="nucleotide sequence ID" value="NZ_MPTB01000110.1"/>
</dbReference>
<sequence length="215" mass="25388">VYDNAGVKVTFKKIENIPCDIEYWPWEVLEEIIEQINNIDFNDLNKRTINQLKIPGYTIHQLSSFLHRFLIGKPLSNEKEFNRLSEKLNRDNYYKLMARVYIGFIDNDYSDIIGNLENNEVETSILIARSTLVKASIAYIFSKKKSINKEKWAYIHMRALAETDNVSMNIFNDYRSYLFKDLNTMTNKNLIMHVEDLLNFINHLIENAENNIDSY</sequence>
<organism evidence="1 2">
    <name type="scientific">Paenibacillus borealis</name>
    <dbReference type="NCBI Taxonomy" id="160799"/>
    <lineage>
        <taxon>Bacteria</taxon>
        <taxon>Bacillati</taxon>
        <taxon>Bacillota</taxon>
        <taxon>Bacilli</taxon>
        <taxon>Bacillales</taxon>
        <taxon>Paenibacillaceae</taxon>
        <taxon>Paenibacillus</taxon>
    </lineage>
</organism>
<reference evidence="1 2" key="1">
    <citation type="submission" date="2016-10" db="EMBL/GenBank/DDBJ databases">
        <title>Paenibacillus species isolates.</title>
        <authorList>
            <person name="Beno S.M."/>
        </authorList>
    </citation>
    <scope>NUCLEOTIDE SEQUENCE [LARGE SCALE GENOMIC DNA]</scope>
    <source>
        <strain evidence="1 2">FSL H7-0744</strain>
    </source>
</reference>
<dbReference type="EMBL" id="MPTB01000110">
    <property type="protein sequence ID" value="OMD34793.1"/>
    <property type="molecule type" value="Genomic_DNA"/>
</dbReference>
<keyword evidence="2" id="KW-1185">Reference proteome</keyword>
<protein>
    <submittedName>
        <fullName evidence="1">Uncharacterized protein</fullName>
    </submittedName>
</protein>
<evidence type="ECO:0000313" key="2">
    <source>
        <dbReference type="Proteomes" id="UP000187412"/>
    </source>
</evidence>
<name>A0ABX3GQG0_PAEBO</name>
<accession>A0ABX3GQG0</accession>
<evidence type="ECO:0000313" key="1">
    <source>
        <dbReference type="EMBL" id="OMD34793.1"/>
    </source>
</evidence>
<dbReference type="Proteomes" id="UP000187412">
    <property type="component" value="Unassembled WGS sequence"/>
</dbReference>
<gene>
    <name evidence="1" type="ORF">BSK56_33450</name>
</gene>
<feature type="non-terminal residue" evidence="1">
    <location>
        <position position="1"/>
    </location>
</feature>
<comment type="caution">
    <text evidence="1">The sequence shown here is derived from an EMBL/GenBank/DDBJ whole genome shotgun (WGS) entry which is preliminary data.</text>
</comment>